<dbReference type="Gene3D" id="3.30.200.20">
    <property type="entry name" value="Phosphorylase Kinase, domain 1"/>
    <property type="match status" value="1"/>
</dbReference>
<dbReference type="InterPro" id="IPR008271">
    <property type="entry name" value="Ser/Thr_kinase_AS"/>
</dbReference>
<organism evidence="5 6">
    <name type="scientific">Tetraparma gracilis</name>
    <dbReference type="NCBI Taxonomy" id="2962635"/>
    <lineage>
        <taxon>Eukaryota</taxon>
        <taxon>Sar</taxon>
        <taxon>Stramenopiles</taxon>
        <taxon>Ochrophyta</taxon>
        <taxon>Bolidophyceae</taxon>
        <taxon>Parmales</taxon>
        <taxon>Triparmaceae</taxon>
        <taxon>Tetraparma</taxon>
    </lineage>
</organism>
<evidence type="ECO:0000259" key="4">
    <source>
        <dbReference type="PROSITE" id="PS50829"/>
    </source>
</evidence>
<dbReference type="InterPro" id="IPR003169">
    <property type="entry name" value="GYF"/>
</dbReference>
<dbReference type="InterPro" id="IPR011009">
    <property type="entry name" value="Kinase-like_dom_sf"/>
</dbReference>
<keyword evidence="2" id="KW-0067">ATP-binding</keyword>
<evidence type="ECO:0008006" key="7">
    <source>
        <dbReference type="Google" id="ProtNLM"/>
    </source>
</evidence>
<protein>
    <recommendedName>
        <fullName evidence="7">Protein kinase domain-containing protein</fullName>
    </recommendedName>
</protein>
<evidence type="ECO:0000256" key="1">
    <source>
        <dbReference type="ARBA" id="ARBA00022741"/>
    </source>
</evidence>
<dbReference type="InterPro" id="IPR000719">
    <property type="entry name" value="Prot_kinase_dom"/>
</dbReference>
<dbReference type="InterPro" id="IPR035445">
    <property type="entry name" value="GYF-like_dom_sf"/>
</dbReference>
<dbReference type="InterPro" id="IPR051681">
    <property type="entry name" value="Ser/Thr_Kinases-Pseudokinases"/>
</dbReference>
<feature type="non-terminal residue" evidence="5">
    <location>
        <position position="401"/>
    </location>
</feature>
<dbReference type="SMART" id="SM00220">
    <property type="entry name" value="S_TKc"/>
    <property type="match status" value="1"/>
</dbReference>
<dbReference type="SUPFAM" id="SSF55277">
    <property type="entry name" value="GYF domain"/>
    <property type="match status" value="1"/>
</dbReference>
<dbReference type="EMBL" id="BRYB01002815">
    <property type="protein sequence ID" value="GMI25842.1"/>
    <property type="molecule type" value="Genomic_DNA"/>
</dbReference>
<sequence length="401" mass="46350">MNIAPETVKRFRFECFLMKNLRHPNIVRLVGVCWDDQMFACLLEYVSNGSLEDWIRKCVGDKQHEITWKDNLHKTLSECAGALQYLHNERYFSEETGTYRECIIHRDLKPDNMLLTQDWNLKLTDFGEARATDLSHTMTSVGTPIYMAPEVLSNDRYDYKADVYSYGITIVAMIRAEKNVVEYFFEALRKSTKKNSRIGMGITVLNSHMLSKGWRPALPESFTSNYPKLTGLVNQCWLNDPALRPDFTDVLRRMNGEISDEIRANKEPTIAQLRDEPDELYWAADTLRVKEYVSQEDLRFIEAMSDFTGVPAPLHPSAPSAPAEEQKVGWEEPEEFREEREKLKKDKEALLMELTTLRKTKTVTKIEPLEYSYIDLEGTEQGPFGVEQMKAWRGAFVDGVK</sequence>
<comment type="caution">
    <text evidence="5">The sequence shown here is derived from an EMBL/GenBank/DDBJ whole genome shotgun (WGS) entry which is preliminary data.</text>
</comment>
<dbReference type="Proteomes" id="UP001165060">
    <property type="component" value="Unassembled WGS sequence"/>
</dbReference>
<accession>A0ABQ6MGE1</accession>
<evidence type="ECO:0000313" key="5">
    <source>
        <dbReference type="EMBL" id="GMI25842.1"/>
    </source>
</evidence>
<proteinExistence type="predicted"/>
<dbReference type="Gene3D" id="1.10.510.10">
    <property type="entry name" value="Transferase(Phosphotransferase) domain 1"/>
    <property type="match status" value="1"/>
</dbReference>
<evidence type="ECO:0000313" key="6">
    <source>
        <dbReference type="Proteomes" id="UP001165060"/>
    </source>
</evidence>
<dbReference type="PANTHER" id="PTHR44329:SF298">
    <property type="entry name" value="MIXED LINEAGE KINASE DOMAIN-LIKE PROTEIN"/>
    <property type="match status" value="1"/>
</dbReference>
<dbReference type="PANTHER" id="PTHR44329">
    <property type="entry name" value="SERINE/THREONINE-PROTEIN KINASE TNNI3K-RELATED"/>
    <property type="match status" value="1"/>
</dbReference>
<name>A0ABQ6MGE1_9STRA</name>
<feature type="domain" description="Protein kinase" evidence="3">
    <location>
        <begin position="1"/>
        <end position="270"/>
    </location>
</feature>
<dbReference type="PROSITE" id="PS50011">
    <property type="entry name" value="PROTEIN_KINASE_DOM"/>
    <property type="match status" value="1"/>
</dbReference>
<dbReference type="PROSITE" id="PS50829">
    <property type="entry name" value="GYF"/>
    <property type="match status" value="1"/>
</dbReference>
<keyword evidence="6" id="KW-1185">Reference proteome</keyword>
<keyword evidence="1" id="KW-0547">Nucleotide-binding</keyword>
<evidence type="ECO:0000259" key="3">
    <source>
        <dbReference type="PROSITE" id="PS50011"/>
    </source>
</evidence>
<gene>
    <name evidence="5" type="ORF">TeGR_g11207</name>
</gene>
<evidence type="ECO:0000256" key="2">
    <source>
        <dbReference type="ARBA" id="ARBA00022840"/>
    </source>
</evidence>
<feature type="domain" description="GYF" evidence="4">
    <location>
        <begin position="368"/>
        <end position="401"/>
    </location>
</feature>
<dbReference type="SUPFAM" id="SSF56112">
    <property type="entry name" value="Protein kinase-like (PK-like)"/>
    <property type="match status" value="1"/>
</dbReference>
<dbReference type="Pfam" id="PF00069">
    <property type="entry name" value="Pkinase"/>
    <property type="match status" value="1"/>
</dbReference>
<reference evidence="5 6" key="1">
    <citation type="journal article" date="2023" name="Commun. Biol.">
        <title>Genome analysis of Parmales, the sister group of diatoms, reveals the evolutionary specialization of diatoms from phago-mixotrophs to photoautotrophs.</title>
        <authorList>
            <person name="Ban H."/>
            <person name="Sato S."/>
            <person name="Yoshikawa S."/>
            <person name="Yamada K."/>
            <person name="Nakamura Y."/>
            <person name="Ichinomiya M."/>
            <person name="Sato N."/>
            <person name="Blanc-Mathieu R."/>
            <person name="Endo H."/>
            <person name="Kuwata A."/>
            <person name="Ogata H."/>
        </authorList>
    </citation>
    <scope>NUCLEOTIDE SEQUENCE [LARGE SCALE GENOMIC DNA]</scope>
</reference>
<dbReference type="PROSITE" id="PS00108">
    <property type="entry name" value="PROTEIN_KINASE_ST"/>
    <property type="match status" value="1"/>
</dbReference>